<dbReference type="EMBL" id="QHKO01000002">
    <property type="protein sequence ID" value="RAL23820.1"/>
    <property type="molecule type" value="Genomic_DNA"/>
</dbReference>
<feature type="compositionally biased region" description="Basic and acidic residues" evidence="3">
    <location>
        <begin position="609"/>
        <end position="622"/>
    </location>
</feature>
<dbReference type="InterPro" id="IPR058031">
    <property type="entry name" value="AAA_lid_NorR"/>
</dbReference>
<evidence type="ECO:0000256" key="3">
    <source>
        <dbReference type="SAM" id="MobiDB-lite"/>
    </source>
</evidence>
<keyword evidence="4" id="KW-1133">Transmembrane helix</keyword>
<feature type="transmembrane region" description="Helical" evidence="4">
    <location>
        <begin position="289"/>
        <end position="312"/>
    </location>
</feature>
<name>A0A328C8C3_9DELT</name>
<dbReference type="Gene3D" id="1.10.8.60">
    <property type="match status" value="1"/>
</dbReference>
<dbReference type="InterPro" id="IPR002078">
    <property type="entry name" value="Sigma_54_int"/>
</dbReference>
<dbReference type="InterPro" id="IPR027417">
    <property type="entry name" value="P-loop_NTPase"/>
</dbReference>
<feature type="domain" description="Sigma-54 factor interaction" evidence="5">
    <location>
        <begin position="651"/>
        <end position="857"/>
    </location>
</feature>
<proteinExistence type="predicted"/>
<dbReference type="RefSeq" id="WP_111729078.1">
    <property type="nucleotide sequence ID" value="NZ_QHKO01000002.1"/>
</dbReference>
<feature type="transmembrane region" description="Helical" evidence="4">
    <location>
        <begin position="384"/>
        <end position="402"/>
    </location>
</feature>
<sequence length="879" mass="94994">MDEIKREHKKDMRERGYTGAWIAVLALALVSALLGWARLSGLPDLGVTIGPDLTIRQVAVERSPASEAQNFQRGDRLVAVEGMTLEDLRHLRALLPAMTEGASSVASEGGESKVLNYQILRPLHRFSVTVQGEGFDPTQLPPGVEPTDRLVEIDGRILPGKVGPEGLRSVVASRSDALLGLERPNAIFSGQMRVGEARVHTGLLLTFGLALIAVLLLWWRSSEVLPPRSAYLIALETVGLAWLYLMAYGYQWLLADEVLAALVIVSLVMMRPMAMYARRQVEAPGALRSGASVLAIGAVVSLVLVTALYAGYLANVEVALHAAAILAGLFVIYEISAQGFESGVNIGLGERYGYLTGVVVLGLFACVVAAVMEPVAFEEDRWRWFAVLIPSMVWFGDYLFALKYGVRSALGDIADERSRQELLYGYLREVGVEVPGSELRLVGRLPGQSFELRFEGDGELQVVPARPEVADAVDILLAEGYQVPMDEAGEAHPMVGIAEAMALALAQRLPAPRGCLELDGGAEMVVLGSWTTSPPEGIAYAAPQALDVATAAWSAPLWSAAMIELLEAAAEERRQELEGDQGPDLAALQQEIDAGEEERRELSASVAAREQELSQARRERDQAQADTELFRITAAAEVWPESLAAQLVEPELVEGLRFLLETPEPIAIGGAIGVGKSMVGALVHALGGGEPEAMRVLTAGEAGATEAIDLILGEEAGGQGPGLLQSAIWAGGQGTLLVRRAQLLDEARMVALCHQCEEAGVRLCLAFDAADAEERSVLEGFSAVMEDALGHREVIVPAFRRRGGIQRVVLEFWLQEWSARYGKEVEGFSRTALDALLAYSYPGEVREAVEVVRLSVLWARYDVIDREDLPTRVREARPL</sequence>
<dbReference type="Pfam" id="PF25601">
    <property type="entry name" value="AAA_lid_14"/>
    <property type="match status" value="1"/>
</dbReference>
<feature type="transmembrane region" description="Helical" evidence="4">
    <location>
        <begin position="199"/>
        <end position="219"/>
    </location>
</feature>
<evidence type="ECO:0000313" key="6">
    <source>
        <dbReference type="EMBL" id="RAL23820.1"/>
    </source>
</evidence>
<reference evidence="6 7" key="1">
    <citation type="submission" date="2018-05" db="EMBL/GenBank/DDBJ databases">
        <title>Lujinxingia marina gen. nov. sp. nov., a new facultative anaerobic member of the class Deltaproteobacteria, and proposal of Lujinxingaceae fam. nov.</title>
        <authorList>
            <person name="Li C.-M."/>
        </authorList>
    </citation>
    <scope>NUCLEOTIDE SEQUENCE [LARGE SCALE GENOMIC DNA]</scope>
    <source>
        <strain evidence="6 7">B210</strain>
    </source>
</reference>
<feature type="transmembrane region" description="Helical" evidence="4">
    <location>
        <begin position="231"/>
        <end position="252"/>
    </location>
</feature>
<dbReference type="AlphaFoldDB" id="A0A328C8C3"/>
<keyword evidence="4" id="KW-0812">Transmembrane</keyword>
<dbReference type="GO" id="GO:0006355">
    <property type="term" value="P:regulation of DNA-templated transcription"/>
    <property type="evidence" value="ECO:0007669"/>
    <property type="project" value="InterPro"/>
</dbReference>
<gene>
    <name evidence="6" type="ORF">DL240_06610</name>
</gene>
<dbReference type="PROSITE" id="PS50045">
    <property type="entry name" value="SIGMA54_INTERACT_4"/>
    <property type="match status" value="1"/>
</dbReference>
<dbReference type="OrthoDB" id="5477564at2"/>
<accession>A0A328C8C3</accession>
<feature type="transmembrane region" description="Helical" evidence="4">
    <location>
        <begin position="20"/>
        <end position="39"/>
    </location>
</feature>
<feature type="transmembrane region" description="Helical" evidence="4">
    <location>
        <begin position="318"/>
        <end position="340"/>
    </location>
</feature>
<evidence type="ECO:0000256" key="4">
    <source>
        <dbReference type="SAM" id="Phobius"/>
    </source>
</evidence>
<dbReference type="GO" id="GO:0005524">
    <property type="term" value="F:ATP binding"/>
    <property type="evidence" value="ECO:0007669"/>
    <property type="project" value="InterPro"/>
</dbReference>
<protein>
    <recommendedName>
        <fullName evidence="5">Sigma-54 factor interaction domain-containing protein</fullName>
    </recommendedName>
</protein>
<evidence type="ECO:0000256" key="1">
    <source>
        <dbReference type="ARBA" id="ARBA00022741"/>
    </source>
</evidence>
<organism evidence="6 7">
    <name type="scientific">Lujinxingia litoralis</name>
    <dbReference type="NCBI Taxonomy" id="2211119"/>
    <lineage>
        <taxon>Bacteria</taxon>
        <taxon>Deltaproteobacteria</taxon>
        <taxon>Bradymonadales</taxon>
        <taxon>Lujinxingiaceae</taxon>
        <taxon>Lujinxingia</taxon>
    </lineage>
</organism>
<evidence type="ECO:0000259" key="5">
    <source>
        <dbReference type="PROSITE" id="PS50045"/>
    </source>
</evidence>
<keyword evidence="2" id="KW-0067">ATP-binding</keyword>
<dbReference type="SUPFAM" id="SSF52540">
    <property type="entry name" value="P-loop containing nucleoside triphosphate hydrolases"/>
    <property type="match status" value="1"/>
</dbReference>
<evidence type="ECO:0000313" key="7">
    <source>
        <dbReference type="Proteomes" id="UP000249169"/>
    </source>
</evidence>
<dbReference type="Proteomes" id="UP000249169">
    <property type="component" value="Unassembled WGS sequence"/>
</dbReference>
<keyword evidence="7" id="KW-1185">Reference proteome</keyword>
<evidence type="ECO:0000256" key="2">
    <source>
        <dbReference type="ARBA" id="ARBA00022840"/>
    </source>
</evidence>
<feature type="transmembrane region" description="Helical" evidence="4">
    <location>
        <begin position="352"/>
        <end position="372"/>
    </location>
</feature>
<keyword evidence="4" id="KW-0472">Membrane</keyword>
<keyword evidence="1" id="KW-0547">Nucleotide-binding</keyword>
<comment type="caution">
    <text evidence="6">The sequence shown here is derived from an EMBL/GenBank/DDBJ whole genome shotgun (WGS) entry which is preliminary data.</text>
</comment>
<feature type="region of interest" description="Disordered" evidence="3">
    <location>
        <begin position="593"/>
        <end position="622"/>
    </location>
</feature>